<dbReference type="Gene3D" id="1.10.3210.10">
    <property type="entry name" value="Hypothetical protein af1432"/>
    <property type="match status" value="1"/>
</dbReference>
<proteinExistence type="predicted"/>
<dbReference type="Proteomes" id="UP000192900">
    <property type="component" value="Plasmid pPALTYR11Z"/>
</dbReference>
<keyword evidence="2" id="KW-0378">Hydrolase</keyword>
<evidence type="ECO:0000313" key="2">
    <source>
        <dbReference type="EMBL" id="ARJ44413.1"/>
    </source>
</evidence>
<dbReference type="Pfam" id="PF07238">
    <property type="entry name" value="PilZ"/>
    <property type="match status" value="1"/>
</dbReference>
<name>A0A1W6BBK2_9GAMM</name>
<gene>
    <name evidence="2" type="ORF">B1H58_20555</name>
</gene>
<dbReference type="OrthoDB" id="9764808at2"/>
<dbReference type="GO" id="GO:0035438">
    <property type="term" value="F:cyclic-di-GMP binding"/>
    <property type="evidence" value="ECO:0007669"/>
    <property type="project" value="InterPro"/>
</dbReference>
<keyword evidence="2" id="KW-0614">Plasmid</keyword>
<protein>
    <submittedName>
        <fullName evidence="2">Metal-dependent phosphohydrolase</fullName>
    </submittedName>
</protein>
<dbReference type="InterPro" id="IPR009875">
    <property type="entry name" value="PilZ_domain"/>
</dbReference>
<dbReference type="InterPro" id="IPR003607">
    <property type="entry name" value="HD/PDEase_dom"/>
</dbReference>
<feature type="domain" description="PilZ" evidence="1">
    <location>
        <begin position="130"/>
        <end position="226"/>
    </location>
</feature>
<dbReference type="Gene3D" id="2.40.10.220">
    <property type="entry name" value="predicted glycosyltransferase like domains"/>
    <property type="match status" value="1"/>
</dbReference>
<dbReference type="KEGG" id="palh:B1H58_20555"/>
<dbReference type="Pfam" id="PF13487">
    <property type="entry name" value="HD_5"/>
    <property type="match status" value="1"/>
</dbReference>
<reference evidence="2 3" key="1">
    <citation type="submission" date="2017-02" db="EMBL/GenBank/DDBJ databases">
        <title>Complete genome sequence of the drought resistance-promoting endophyte Pantoea alhagi LTYR-11Z.</title>
        <authorList>
            <person name="Zhang L."/>
        </authorList>
    </citation>
    <scope>NUCLEOTIDE SEQUENCE [LARGE SCALE GENOMIC DNA]</scope>
    <source>
        <strain evidence="2 3">LTYR-11Z</strain>
        <plasmid evidence="3">Plasmid ppaltyr11z</plasmid>
    </source>
</reference>
<dbReference type="RefSeq" id="WP_085072425.1">
    <property type="nucleotide sequence ID" value="NZ_CP019707.1"/>
</dbReference>
<geneLocation type="plasmid" evidence="3">
    <name>ppaltyr11z</name>
</geneLocation>
<dbReference type="AlphaFoldDB" id="A0A1W6BBK2"/>
<evidence type="ECO:0000259" key="1">
    <source>
        <dbReference type="Pfam" id="PF07238"/>
    </source>
</evidence>
<dbReference type="EMBL" id="CP019707">
    <property type="protein sequence ID" value="ARJ44413.1"/>
    <property type="molecule type" value="Genomic_DNA"/>
</dbReference>
<organism evidence="2 3">
    <name type="scientific">Pantoea alhagi</name>
    <dbReference type="NCBI Taxonomy" id="1891675"/>
    <lineage>
        <taxon>Bacteria</taxon>
        <taxon>Pseudomonadati</taxon>
        <taxon>Pseudomonadota</taxon>
        <taxon>Gammaproteobacteria</taxon>
        <taxon>Enterobacterales</taxon>
        <taxon>Erwiniaceae</taxon>
        <taxon>Pantoea</taxon>
    </lineage>
</organism>
<sequence>MAHYASPTITLIRSLQKHAHVLSLYTKDMPYTLKADIIDLSFDTGRMIVEVEYTGTNIEHYLADGGLNFDIETLKDSPVTGRETCSFSNIPAKLYKTDSMMYQLEFQLPENIFSNVNNELARIPFVLGMQTRARIEVFQHELNVPGKLRELSVEGCTIEVDLVESVAFNAGQEIPGITLEFPNGDSFFTEGKVQHIRPFGNQGFAVVNLQFINLTSSKTHALFHYVNEAQREASYRLGIRNSMTHPSALFIPGLNEKRILQREAREKEKHARQIPMERDIMKVAHQLQIGLMYMKSRRQFPVDIFYDCVDTLLCLIEQDRKTFLYILSLLRDKPEWVRHAVQVAGKLADMLLLRHSPASEVREAVLGALLHTMGKPLLVSSSLPSLKINMSPAHKAILRGHVAELFKVLRESDWEPSPVCLDVIENANERLDGTGYPAGKQGKQLSGLVQLFSVIKAINKLQHTRNGMQARAPLDAYRQINDTGKAYNKAALIEYIQLYSSNPIGSLAKYTGGFLAWIMDIDDRGMPAKVQVVKDLRFPCSNISSIISHSDLMQIGKMEKIINPADYEFMSM</sequence>
<dbReference type="GO" id="GO:0016787">
    <property type="term" value="F:hydrolase activity"/>
    <property type="evidence" value="ECO:0007669"/>
    <property type="project" value="UniProtKB-KW"/>
</dbReference>
<keyword evidence="3" id="KW-1185">Reference proteome</keyword>
<accession>A0A1W6BBK2</accession>
<dbReference type="CDD" id="cd00077">
    <property type="entry name" value="HDc"/>
    <property type="match status" value="1"/>
</dbReference>
<evidence type="ECO:0000313" key="3">
    <source>
        <dbReference type="Proteomes" id="UP000192900"/>
    </source>
</evidence>